<dbReference type="Gene3D" id="3.10.20.580">
    <property type="match status" value="1"/>
</dbReference>
<comment type="caution">
    <text evidence="2">The sequence shown here is derived from an EMBL/GenBank/DDBJ whole genome shotgun (WGS) entry which is preliminary data.</text>
</comment>
<dbReference type="Gene3D" id="3.60.15.10">
    <property type="entry name" value="Ribonuclease Z/Hydroxyacylglutathione hydrolase-like"/>
    <property type="match status" value="1"/>
</dbReference>
<name>A0A645J2E7_9ZZZZ</name>
<dbReference type="GO" id="GO:0016787">
    <property type="term" value="F:hydrolase activity"/>
    <property type="evidence" value="ECO:0007669"/>
    <property type="project" value="UniProtKB-KW"/>
</dbReference>
<dbReference type="InterPro" id="IPR036866">
    <property type="entry name" value="RibonucZ/Hydroxyglut_hydro"/>
</dbReference>
<evidence type="ECO:0000313" key="2">
    <source>
        <dbReference type="EMBL" id="MPN57858.1"/>
    </source>
</evidence>
<reference evidence="2" key="1">
    <citation type="submission" date="2019-08" db="EMBL/GenBank/DDBJ databases">
        <authorList>
            <person name="Kucharzyk K."/>
            <person name="Murdoch R.W."/>
            <person name="Higgins S."/>
            <person name="Loffler F."/>
        </authorList>
    </citation>
    <scope>NUCLEOTIDE SEQUENCE</scope>
</reference>
<organism evidence="2">
    <name type="scientific">bioreactor metagenome</name>
    <dbReference type="NCBI Taxonomy" id="1076179"/>
    <lineage>
        <taxon>unclassified sequences</taxon>
        <taxon>metagenomes</taxon>
        <taxon>ecological metagenomes</taxon>
    </lineage>
</organism>
<dbReference type="AlphaFoldDB" id="A0A645J2E7"/>
<gene>
    <name evidence="2" type="primary">rnjB_8</name>
    <name evidence="2" type="ORF">SDC9_205554</name>
</gene>
<dbReference type="EMBL" id="VSSQ01129915">
    <property type="protein sequence ID" value="MPN57858.1"/>
    <property type="molecule type" value="Genomic_DNA"/>
</dbReference>
<sequence>MQQGYNHKNVFVCDNGMVVTFEDGVYKGLADSVPVGEVMIDGLGIGDVGSQAINDRQKLSDNGVLILGITVDTKKKEIIAGPDVQMRGLIFLKDADDFLKELTQLFQALVLEALESGNIKFDETKVKIRDKVNFFVRKATGKDPMVLPVIVEV</sequence>
<dbReference type="InterPro" id="IPR041636">
    <property type="entry name" value="RNase_J_C"/>
</dbReference>
<accession>A0A645J2E7</accession>
<protein>
    <submittedName>
        <fullName evidence="2">Ribonuclease J2</fullName>
        <ecNumber evidence="2">3.1.-.-</ecNumber>
    </submittedName>
</protein>
<feature type="domain" description="Ribonuclease J C-terminal" evidence="1">
    <location>
        <begin position="53"/>
        <end position="153"/>
    </location>
</feature>
<dbReference type="Pfam" id="PF17770">
    <property type="entry name" value="RNase_J_C"/>
    <property type="match status" value="1"/>
</dbReference>
<proteinExistence type="predicted"/>
<evidence type="ECO:0000259" key="1">
    <source>
        <dbReference type="Pfam" id="PF17770"/>
    </source>
</evidence>
<keyword evidence="2" id="KW-0378">Hydrolase</keyword>
<dbReference type="EC" id="3.1.-.-" evidence="2"/>